<evidence type="ECO:0000256" key="2">
    <source>
        <dbReference type="ARBA" id="ARBA00022487"/>
    </source>
</evidence>
<protein>
    <recommendedName>
        <fullName evidence="4">Carboxylic ester hydrolase</fullName>
        <ecNumber evidence="4">3.1.1.-</ecNumber>
    </recommendedName>
</protein>
<dbReference type="EC" id="3.1.1.-" evidence="4"/>
<comment type="similarity">
    <text evidence="1 4">Belongs to the type-B carboxylesterase/lipase family.</text>
</comment>
<proteinExistence type="inferred from homology"/>
<dbReference type="Gene3D" id="3.40.50.1820">
    <property type="entry name" value="alpha/beta hydrolase"/>
    <property type="match status" value="2"/>
</dbReference>
<reference evidence="7" key="1">
    <citation type="submission" date="2017-02" db="UniProtKB">
        <authorList>
            <consortium name="WormBaseParasite"/>
        </authorList>
    </citation>
    <scope>IDENTIFICATION</scope>
</reference>
<feature type="domain" description="Carboxylesterase type B" evidence="5">
    <location>
        <begin position="47"/>
        <end position="268"/>
    </location>
</feature>
<dbReference type="PANTHER" id="PTHR44590:SF4">
    <property type="entry name" value="CARBOXYLIC ESTER HYDROLASE"/>
    <property type="match status" value="1"/>
</dbReference>
<evidence type="ECO:0000259" key="5">
    <source>
        <dbReference type="Pfam" id="PF00135"/>
    </source>
</evidence>
<evidence type="ECO:0000256" key="3">
    <source>
        <dbReference type="ARBA" id="ARBA00022801"/>
    </source>
</evidence>
<dbReference type="GO" id="GO:0052689">
    <property type="term" value="F:carboxylic ester hydrolase activity"/>
    <property type="evidence" value="ECO:0007669"/>
    <property type="project" value="UniProtKB-KW"/>
</dbReference>
<dbReference type="PANTHER" id="PTHR44590">
    <property type="entry name" value="CARBOXYLIC ESTER HYDROLASE-RELATED"/>
    <property type="match status" value="1"/>
</dbReference>
<keyword evidence="2" id="KW-0719">Serine esterase</keyword>
<dbReference type="WBParaSite" id="ALUE_0002114601-mRNA-1">
    <property type="protein sequence ID" value="ALUE_0002114601-mRNA-1"/>
    <property type="gene ID" value="ALUE_0002114601"/>
</dbReference>
<evidence type="ECO:0000313" key="6">
    <source>
        <dbReference type="Proteomes" id="UP000036681"/>
    </source>
</evidence>
<keyword evidence="6" id="KW-1185">Reference proteome</keyword>
<dbReference type="InterPro" id="IPR019826">
    <property type="entry name" value="Carboxylesterase_B_AS"/>
</dbReference>
<dbReference type="Proteomes" id="UP000036681">
    <property type="component" value="Unplaced"/>
</dbReference>
<sequence>MRCKKGVVNIFLGIPYAKPPVGPLRFKRSVSMNSVKASIERLRVRESQRVCTKTGEVQGFGMRCKKGVVNIFLGIPYAKPPIGPLRFKKTEPVDPWSGVLMCTKYRSRCPQKDFIWDKLELRTPKSEDCLYLNIMAPSWKPPPDQVRLNISCPDSPNGFAVMFYIHGGGYLVDSAVKYRYWDIVRLLSPHDVIVVTIQYRLGYLGYFSTADENCIGNFGLWDQVTALKWVSENIKYFGGDPKSITVAGQSAGAASADLLSLSPYSRGKAFGVLLSIM</sequence>
<dbReference type="AlphaFoldDB" id="A0A0M3IQW8"/>
<dbReference type="PROSITE" id="PS00122">
    <property type="entry name" value="CARBOXYLESTERASE_B_1"/>
    <property type="match status" value="1"/>
</dbReference>
<evidence type="ECO:0000256" key="1">
    <source>
        <dbReference type="ARBA" id="ARBA00005964"/>
    </source>
</evidence>
<feature type="domain" description="Carboxylesterase type B" evidence="5">
    <location>
        <begin position="7"/>
        <end position="31"/>
    </location>
</feature>
<accession>A0A0M3IQW8</accession>
<dbReference type="SUPFAM" id="SSF53474">
    <property type="entry name" value="alpha/beta-Hydrolases"/>
    <property type="match status" value="2"/>
</dbReference>
<dbReference type="Pfam" id="PF00135">
    <property type="entry name" value="COesterase"/>
    <property type="match status" value="2"/>
</dbReference>
<organism evidence="6 7">
    <name type="scientific">Ascaris lumbricoides</name>
    <name type="common">Giant roundworm</name>
    <dbReference type="NCBI Taxonomy" id="6252"/>
    <lineage>
        <taxon>Eukaryota</taxon>
        <taxon>Metazoa</taxon>
        <taxon>Ecdysozoa</taxon>
        <taxon>Nematoda</taxon>
        <taxon>Chromadorea</taxon>
        <taxon>Rhabditida</taxon>
        <taxon>Spirurina</taxon>
        <taxon>Ascaridomorpha</taxon>
        <taxon>Ascaridoidea</taxon>
        <taxon>Ascarididae</taxon>
        <taxon>Ascaris</taxon>
    </lineage>
</organism>
<evidence type="ECO:0000313" key="7">
    <source>
        <dbReference type="WBParaSite" id="ALUE_0002114601-mRNA-1"/>
    </source>
</evidence>
<name>A0A0M3IQW8_ASCLU</name>
<dbReference type="InterPro" id="IPR002018">
    <property type="entry name" value="CarbesteraseB"/>
</dbReference>
<keyword evidence="3 4" id="KW-0378">Hydrolase</keyword>
<evidence type="ECO:0000256" key="4">
    <source>
        <dbReference type="RuleBase" id="RU361235"/>
    </source>
</evidence>
<dbReference type="InterPro" id="IPR029058">
    <property type="entry name" value="AB_hydrolase_fold"/>
</dbReference>